<gene>
    <name evidence="2" type="ORF">BS47DRAFT_1486654</name>
</gene>
<protein>
    <recommendedName>
        <fullName evidence="1">BTB domain-containing protein</fullName>
    </recommendedName>
</protein>
<feature type="domain" description="BTB" evidence="1">
    <location>
        <begin position="19"/>
        <end position="91"/>
    </location>
</feature>
<proteinExistence type="predicted"/>
<accession>A0A9P6AUU8</accession>
<evidence type="ECO:0000313" key="2">
    <source>
        <dbReference type="EMBL" id="KAF9511845.1"/>
    </source>
</evidence>
<dbReference type="Gene3D" id="3.30.710.10">
    <property type="entry name" value="Potassium Channel Kv1.1, Chain A"/>
    <property type="match status" value="1"/>
</dbReference>
<evidence type="ECO:0000259" key="1">
    <source>
        <dbReference type="PROSITE" id="PS50097"/>
    </source>
</evidence>
<name>A0A9P6AUU8_9AGAM</name>
<dbReference type="OrthoDB" id="2367075at2759"/>
<dbReference type="Proteomes" id="UP000886523">
    <property type="component" value="Unassembled WGS sequence"/>
</dbReference>
<comment type="caution">
    <text evidence="2">The sequence shown here is derived from an EMBL/GenBank/DDBJ whole genome shotgun (WGS) entry which is preliminary data.</text>
</comment>
<dbReference type="AlphaFoldDB" id="A0A9P6AUU8"/>
<reference evidence="2" key="1">
    <citation type="journal article" date="2020" name="Nat. Commun.">
        <title>Large-scale genome sequencing of mycorrhizal fungi provides insights into the early evolution of symbiotic traits.</title>
        <authorList>
            <person name="Miyauchi S."/>
            <person name="Kiss E."/>
            <person name="Kuo A."/>
            <person name="Drula E."/>
            <person name="Kohler A."/>
            <person name="Sanchez-Garcia M."/>
            <person name="Morin E."/>
            <person name="Andreopoulos B."/>
            <person name="Barry K.W."/>
            <person name="Bonito G."/>
            <person name="Buee M."/>
            <person name="Carver A."/>
            <person name="Chen C."/>
            <person name="Cichocki N."/>
            <person name="Clum A."/>
            <person name="Culley D."/>
            <person name="Crous P.W."/>
            <person name="Fauchery L."/>
            <person name="Girlanda M."/>
            <person name="Hayes R.D."/>
            <person name="Keri Z."/>
            <person name="LaButti K."/>
            <person name="Lipzen A."/>
            <person name="Lombard V."/>
            <person name="Magnuson J."/>
            <person name="Maillard F."/>
            <person name="Murat C."/>
            <person name="Nolan M."/>
            <person name="Ohm R.A."/>
            <person name="Pangilinan J."/>
            <person name="Pereira M.F."/>
            <person name="Perotto S."/>
            <person name="Peter M."/>
            <person name="Pfister S."/>
            <person name="Riley R."/>
            <person name="Sitrit Y."/>
            <person name="Stielow J.B."/>
            <person name="Szollosi G."/>
            <person name="Zifcakova L."/>
            <person name="Stursova M."/>
            <person name="Spatafora J.W."/>
            <person name="Tedersoo L."/>
            <person name="Vaario L.M."/>
            <person name="Yamada A."/>
            <person name="Yan M."/>
            <person name="Wang P."/>
            <person name="Xu J."/>
            <person name="Bruns T."/>
            <person name="Baldrian P."/>
            <person name="Vilgalys R."/>
            <person name="Dunand C."/>
            <person name="Henrissat B."/>
            <person name="Grigoriev I.V."/>
            <person name="Hibbett D."/>
            <person name="Nagy L.G."/>
            <person name="Martin F.M."/>
        </authorList>
    </citation>
    <scope>NUCLEOTIDE SEQUENCE</scope>
    <source>
        <strain evidence="2">UP504</strain>
    </source>
</reference>
<dbReference type="SUPFAM" id="SSF54695">
    <property type="entry name" value="POZ domain"/>
    <property type="match status" value="1"/>
</dbReference>
<dbReference type="InterPro" id="IPR000210">
    <property type="entry name" value="BTB/POZ_dom"/>
</dbReference>
<organism evidence="2 3">
    <name type="scientific">Hydnum rufescens UP504</name>
    <dbReference type="NCBI Taxonomy" id="1448309"/>
    <lineage>
        <taxon>Eukaryota</taxon>
        <taxon>Fungi</taxon>
        <taxon>Dikarya</taxon>
        <taxon>Basidiomycota</taxon>
        <taxon>Agaricomycotina</taxon>
        <taxon>Agaricomycetes</taxon>
        <taxon>Cantharellales</taxon>
        <taxon>Hydnaceae</taxon>
        <taxon>Hydnum</taxon>
    </lineage>
</organism>
<keyword evidence="3" id="KW-1185">Reference proteome</keyword>
<dbReference type="PROSITE" id="PS50097">
    <property type="entry name" value="BTB"/>
    <property type="match status" value="1"/>
</dbReference>
<evidence type="ECO:0000313" key="3">
    <source>
        <dbReference type="Proteomes" id="UP000886523"/>
    </source>
</evidence>
<dbReference type="EMBL" id="MU128995">
    <property type="protein sequence ID" value="KAF9511845.1"/>
    <property type="molecule type" value="Genomic_DNA"/>
</dbReference>
<dbReference type="InterPro" id="IPR011333">
    <property type="entry name" value="SKP1/BTB/POZ_sf"/>
</dbReference>
<sequence length="266" mass="30615">MATATTTTRHEKFYFDEPETLIFEVGGVLFRPHIFLLRRYSEFFRDILSPDSERKLGGYDDSLPIVLADVRLADHPEITAEEFELALSVMYPEVLIKNRQKTSAQWCKVLDVAKWWKSPLLRDAAITQLAKSDLHASMRLAISTKYDVPEWLPDILPNCAFREFRNQLVLTVSAVERCERKSCAWSHALREKLCDYLRASISSTPDLGRPDHSSFTKVFETFATTCRDCALRGDTMLSTCEDLGRSLVRKRCFPKKKKNSRRQGVQ</sequence>